<sequence length="41" mass="4622">MPGWDLPLLYIGLTAPIRTLIDTLIVPTDWSECDEQADCMD</sequence>
<organism evidence="1">
    <name type="scientific">Pseudomonas marincola</name>
    <dbReference type="NCBI Taxonomy" id="437900"/>
    <lineage>
        <taxon>Bacteria</taxon>
        <taxon>Pseudomonadati</taxon>
        <taxon>Pseudomonadota</taxon>
        <taxon>Gammaproteobacteria</taxon>
        <taxon>Pseudomonadales</taxon>
        <taxon>Pseudomonadaceae</taxon>
        <taxon>Pseudomonas</taxon>
    </lineage>
</organism>
<gene>
    <name evidence="1" type="ORF">PMYSY11_0584</name>
</gene>
<proteinExistence type="predicted"/>
<accession>A0A653DZE2</accession>
<dbReference type="EMBL" id="LR215729">
    <property type="protein sequence ID" value="VEV95631.1"/>
    <property type="molecule type" value="Genomic_DNA"/>
</dbReference>
<dbReference type="AlphaFoldDB" id="A0A653DZE2"/>
<reference evidence="1" key="1">
    <citation type="submission" date="2019-02" db="EMBL/GenBank/DDBJ databases">
        <authorList>
            <consortium name="Genoscope - CEA"/>
            <person name="William W."/>
        </authorList>
    </citation>
    <scope>NUCLEOTIDE SEQUENCE [LARGE SCALE GENOMIC DNA]</scope>
    <source>
        <strain evidence="1">YSy11</strain>
    </source>
</reference>
<protein>
    <submittedName>
        <fullName evidence="1">Uncharacterized protein</fullName>
    </submittedName>
</protein>
<name>A0A653DZE2_9PSED</name>
<evidence type="ECO:0000313" key="1">
    <source>
        <dbReference type="EMBL" id="VEV95631.1"/>
    </source>
</evidence>